<organism evidence="7 8">
    <name type="scientific">Chlorella sorokiniana</name>
    <name type="common">Freshwater green alga</name>
    <dbReference type="NCBI Taxonomy" id="3076"/>
    <lineage>
        <taxon>Eukaryota</taxon>
        <taxon>Viridiplantae</taxon>
        <taxon>Chlorophyta</taxon>
        <taxon>core chlorophytes</taxon>
        <taxon>Trebouxiophyceae</taxon>
        <taxon>Chlorellales</taxon>
        <taxon>Chlorellaceae</taxon>
        <taxon>Chlorella clade</taxon>
        <taxon>Chlorella</taxon>
    </lineage>
</organism>
<reference evidence="7 8" key="1">
    <citation type="journal article" date="2018" name="Plant J.">
        <title>Genome sequences of Chlorella sorokiniana UTEX 1602 and Micractinium conductrix SAG 241.80: implications to maltose excretion by a green alga.</title>
        <authorList>
            <person name="Arriola M.B."/>
            <person name="Velmurugan N."/>
            <person name="Zhang Y."/>
            <person name="Plunkett M.H."/>
            <person name="Hondzo H."/>
            <person name="Barney B.M."/>
        </authorList>
    </citation>
    <scope>NUCLEOTIDE SEQUENCE [LARGE SCALE GENOMIC DNA]</scope>
    <source>
        <strain evidence="8">UTEX 1602</strain>
    </source>
</reference>
<dbReference type="PIRSF" id="PIRSF005739">
    <property type="entry name" value="O-mtase"/>
    <property type="match status" value="1"/>
</dbReference>
<dbReference type="InterPro" id="IPR016461">
    <property type="entry name" value="COMT-like"/>
</dbReference>
<evidence type="ECO:0000313" key="8">
    <source>
        <dbReference type="Proteomes" id="UP000239899"/>
    </source>
</evidence>
<dbReference type="PANTHER" id="PTHR43712">
    <property type="entry name" value="PUTATIVE (AFU_ORTHOLOGUE AFUA_4G14580)-RELATED"/>
    <property type="match status" value="1"/>
</dbReference>
<feature type="domain" description="O-methyltransferase dimerisation" evidence="6">
    <location>
        <begin position="13"/>
        <end position="85"/>
    </location>
</feature>
<dbReference type="GO" id="GO:0046983">
    <property type="term" value="F:protein dimerization activity"/>
    <property type="evidence" value="ECO:0007669"/>
    <property type="project" value="InterPro"/>
</dbReference>
<name>A0A2P6TNL3_CHLSO</name>
<evidence type="ECO:0000313" key="7">
    <source>
        <dbReference type="EMBL" id="PRW50914.1"/>
    </source>
</evidence>
<dbReference type="InterPro" id="IPR036388">
    <property type="entry name" value="WH-like_DNA-bd_sf"/>
</dbReference>
<sequence length="350" mass="38532">MRRSGVTRLRTISNAFIQSQALYTAARLRVADALADGPLPNNELAQQLGAHPERLYRVLRMLAVLGVFQEAEPGVWANNELSELLRQQGEETSMRDMVMHMGDETYKGFTTLSDSVLASHPSGIAFYDYSRGLDFWSWLNLPQHKEQQAYFDRAMKAASASGMPAILQEFDWSPWAAGTVADVGGGVGHVLAALLQRHQGMRGILLDRAPVIKAAQQAWQQEYVDLAPRVQLLPGSFFEAVPPADAYFLKSILHDWSDEQSSRILRAIRRSAPAGARLLLCEVAVPDELAQVQTWVASMDMVMMGMAGGKERTVTEWRQLLASSGFALERVVPLSSGYSMIVAAPAAADE</sequence>
<dbReference type="PANTHER" id="PTHR43712:SF2">
    <property type="entry name" value="O-METHYLTRANSFERASE CICE"/>
    <property type="match status" value="1"/>
</dbReference>
<dbReference type="EMBL" id="LHPG02000010">
    <property type="protein sequence ID" value="PRW50914.1"/>
    <property type="molecule type" value="Genomic_DNA"/>
</dbReference>
<dbReference type="Gene3D" id="3.40.50.150">
    <property type="entry name" value="Vaccinia Virus protein VP39"/>
    <property type="match status" value="1"/>
</dbReference>
<evidence type="ECO:0000256" key="3">
    <source>
        <dbReference type="ARBA" id="ARBA00022691"/>
    </source>
</evidence>
<dbReference type="Pfam" id="PF08100">
    <property type="entry name" value="Dimerisation"/>
    <property type="match status" value="1"/>
</dbReference>
<dbReference type="InterPro" id="IPR036390">
    <property type="entry name" value="WH_DNA-bd_sf"/>
</dbReference>
<dbReference type="AlphaFoldDB" id="A0A2P6TNL3"/>
<dbReference type="STRING" id="3076.A0A2P6TNL3"/>
<accession>A0A2P6TNL3</accession>
<dbReference type="GO" id="GO:0032259">
    <property type="term" value="P:methylation"/>
    <property type="evidence" value="ECO:0007669"/>
    <property type="project" value="UniProtKB-KW"/>
</dbReference>
<protein>
    <submittedName>
        <fullName evidence="7">Hydroxyneurosporene methyltransferase</fullName>
    </submittedName>
</protein>
<gene>
    <name evidence="7" type="ORF">C2E21_5657</name>
</gene>
<dbReference type="GO" id="GO:0008171">
    <property type="term" value="F:O-methyltransferase activity"/>
    <property type="evidence" value="ECO:0007669"/>
    <property type="project" value="InterPro"/>
</dbReference>
<keyword evidence="3" id="KW-0949">S-adenosyl-L-methionine</keyword>
<dbReference type="SUPFAM" id="SSF46785">
    <property type="entry name" value="Winged helix' DNA-binding domain"/>
    <property type="match status" value="1"/>
</dbReference>
<evidence type="ECO:0000259" key="6">
    <source>
        <dbReference type="Pfam" id="PF08100"/>
    </source>
</evidence>
<evidence type="ECO:0000256" key="1">
    <source>
        <dbReference type="ARBA" id="ARBA00022603"/>
    </source>
</evidence>
<keyword evidence="2" id="KW-0808">Transferase</keyword>
<feature type="active site" description="Proton acceptor" evidence="4">
    <location>
        <position position="254"/>
    </location>
</feature>
<proteinExistence type="predicted"/>
<dbReference type="Pfam" id="PF00891">
    <property type="entry name" value="Methyltransf_2"/>
    <property type="match status" value="1"/>
</dbReference>
<keyword evidence="1 7" id="KW-0489">Methyltransferase</keyword>
<evidence type="ECO:0000256" key="4">
    <source>
        <dbReference type="PIRSR" id="PIRSR005739-1"/>
    </source>
</evidence>
<dbReference type="InterPro" id="IPR012967">
    <property type="entry name" value="COMT_dimerisation"/>
</dbReference>
<keyword evidence="8" id="KW-1185">Reference proteome</keyword>
<dbReference type="CDD" id="cd02440">
    <property type="entry name" value="AdoMet_MTases"/>
    <property type="match status" value="1"/>
</dbReference>
<dbReference type="OrthoDB" id="1606438at2759"/>
<dbReference type="InterPro" id="IPR029063">
    <property type="entry name" value="SAM-dependent_MTases_sf"/>
</dbReference>
<dbReference type="InterPro" id="IPR001077">
    <property type="entry name" value="COMT_C"/>
</dbReference>
<evidence type="ECO:0000259" key="5">
    <source>
        <dbReference type="Pfam" id="PF00891"/>
    </source>
</evidence>
<evidence type="ECO:0000256" key="2">
    <source>
        <dbReference type="ARBA" id="ARBA00022679"/>
    </source>
</evidence>
<dbReference type="PROSITE" id="PS51683">
    <property type="entry name" value="SAM_OMT_II"/>
    <property type="match status" value="1"/>
</dbReference>
<dbReference type="Proteomes" id="UP000239899">
    <property type="component" value="Unassembled WGS sequence"/>
</dbReference>
<feature type="domain" description="O-methyltransferase C-terminal" evidence="5">
    <location>
        <begin position="109"/>
        <end position="326"/>
    </location>
</feature>
<dbReference type="SUPFAM" id="SSF53335">
    <property type="entry name" value="S-adenosyl-L-methionine-dependent methyltransferases"/>
    <property type="match status" value="1"/>
</dbReference>
<dbReference type="Gene3D" id="1.10.10.10">
    <property type="entry name" value="Winged helix-like DNA-binding domain superfamily/Winged helix DNA-binding domain"/>
    <property type="match status" value="1"/>
</dbReference>
<comment type="caution">
    <text evidence="7">The sequence shown here is derived from an EMBL/GenBank/DDBJ whole genome shotgun (WGS) entry which is preliminary data.</text>
</comment>